<organism evidence="2">
    <name type="scientific">Micromonas pusilla</name>
    <name type="common">Picoplanktonic green alga</name>
    <name type="synonym">Chromulina pusilla</name>
    <dbReference type="NCBI Taxonomy" id="38833"/>
    <lineage>
        <taxon>Eukaryota</taxon>
        <taxon>Viridiplantae</taxon>
        <taxon>Chlorophyta</taxon>
        <taxon>Mamiellophyceae</taxon>
        <taxon>Mamiellales</taxon>
        <taxon>Mamiellaceae</taxon>
        <taxon>Micromonas</taxon>
    </lineage>
</organism>
<reference evidence="2" key="1">
    <citation type="submission" date="2021-01" db="EMBL/GenBank/DDBJ databases">
        <authorList>
            <person name="Corre E."/>
            <person name="Pelletier E."/>
            <person name="Niang G."/>
            <person name="Scheremetjew M."/>
            <person name="Finn R."/>
            <person name="Kale V."/>
            <person name="Holt S."/>
            <person name="Cochrane G."/>
            <person name="Meng A."/>
            <person name="Brown T."/>
            <person name="Cohen L."/>
        </authorList>
    </citation>
    <scope>NUCLEOTIDE SEQUENCE</scope>
    <source>
        <strain evidence="2">CCMP494</strain>
    </source>
</reference>
<feature type="transmembrane region" description="Helical" evidence="1">
    <location>
        <begin position="21"/>
        <end position="39"/>
    </location>
</feature>
<gene>
    <name evidence="2" type="ORF">MSP1404_LOCUS721</name>
</gene>
<accession>A0A7S0KBJ4</accession>
<feature type="transmembrane region" description="Helical" evidence="1">
    <location>
        <begin position="45"/>
        <end position="64"/>
    </location>
</feature>
<feature type="transmembrane region" description="Helical" evidence="1">
    <location>
        <begin position="134"/>
        <end position="158"/>
    </location>
</feature>
<dbReference type="AlphaFoldDB" id="A0A7S0KBJ4"/>
<evidence type="ECO:0000256" key="1">
    <source>
        <dbReference type="SAM" id="Phobius"/>
    </source>
</evidence>
<feature type="transmembrane region" description="Helical" evidence="1">
    <location>
        <begin position="85"/>
        <end position="103"/>
    </location>
</feature>
<proteinExistence type="predicted"/>
<dbReference type="EMBL" id="HBEV01000865">
    <property type="protein sequence ID" value="CAD8576418.1"/>
    <property type="molecule type" value="Transcribed_RNA"/>
</dbReference>
<keyword evidence="1" id="KW-0812">Transmembrane</keyword>
<evidence type="ECO:0000313" key="2">
    <source>
        <dbReference type="EMBL" id="CAD8576418.1"/>
    </source>
</evidence>
<keyword evidence="1" id="KW-0472">Membrane</keyword>
<sequence length="216" mass="24785">MMPDYFISFHIKRSSTFYVHNGIQPMYTIAFFGFTGYALEPSDLANRAALCAVLFLSIYAVQWTTVGHIPRLPFKTVMDYVSESVSSVLMLILVGDCIAYHVARPRRNCARLAAATGDDAECLFDDEAADFVDLSWGLVVLAYVLLYAVGYRTIYAAYRSLRRNGHSRPWVKGSYLRNKWRPTSEAYHLKMDEEYCRRWGKKYLGQGQRVNDAEVW</sequence>
<name>A0A7S0KBJ4_MICPS</name>
<dbReference type="Gene3D" id="1.20.58.390">
    <property type="entry name" value="Neurotransmitter-gated ion-channel transmembrane domain"/>
    <property type="match status" value="1"/>
</dbReference>
<keyword evidence="1" id="KW-1133">Transmembrane helix</keyword>
<protein>
    <submittedName>
        <fullName evidence="2">Uncharacterized protein</fullName>
    </submittedName>
</protein>
<dbReference type="InterPro" id="IPR038050">
    <property type="entry name" value="Neuro_actylchol_rec"/>
</dbReference>